<evidence type="ECO:0000256" key="3">
    <source>
        <dbReference type="SAM" id="MobiDB-lite"/>
    </source>
</evidence>
<dbReference type="GO" id="GO:0003723">
    <property type="term" value="F:RNA binding"/>
    <property type="evidence" value="ECO:0007669"/>
    <property type="project" value="UniProtKB-UniRule"/>
</dbReference>
<dbReference type="AlphaFoldDB" id="C1E009"/>
<dbReference type="OrthoDB" id="206598at2759"/>
<dbReference type="InterPro" id="IPR000504">
    <property type="entry name" value="RRM_dom"/>
</dbReference>
<dbReference type="RefSeq" id="XP_002499478.1">
    <property type="nucleotide sequence ID" value="XM_002499432.1"/>
</dbReference>
<reference evidence="5 6" key="1">
    <citation type="journal article" date="2009" name="Science">
        <title>Green evolution and dynamic adaptations revealed by genomes of the marine picoeukaryotes Micromonas.</title>
        <authorList>
            <person name="Worden A.Z."/>
            <person name="Lee J.H."/>
            <person name="Mock T."/>
            <person name="Rouze P."/>
            <person name="Simmons M.P."/>
            <person name="Aerts A.L."/>
            <person name="Allen A.E."/>
            <person name="Cuvelier M.L."/>
            <person name="Derelle E."/>
            <person name="Everett M.V."/>
            <person name="Foulon E."/>
            <person name="Grimwood J."/>
            <person name="Gundlach H."/>
            <person name="Henrissat B."/>
            <person name="Napoli C."/>
            <person name="McDonald S.M."/>
            <person name="Parker M.S."/>
            <person name="Rombauts S."/>
            <person name="Salamov A."/>
            <person name="Von Dassow P."/>
            <person name="Badger J.H."/>
            <person name="Coutinho P.M."/>
            <person name="Demir E."/>
            <person name="Dubchak I."/>
            <person name="Gentemann C."/>
            <person name="Eikrem W."/>
            <person name="Gready J.E."/>
            <person name="John U."/>
            <person name="Lanier W."/>
            <person name="Lindquist E.A."/>
            <person name="Lucas S."/>
            <person name="Mayer K.F."/>
            <person name="Moreau H."/>
            <person name="Not F."/>
            <person name="Otillar R."/>
            <person name="Panaud O."/>
            <person name="Pangilinan J."/>
            <person name="Paulsen I."/>
            <person name="Piegu B."/>
            <person name="Poliakov A."/>
            <person name="Robbens S."/>
            <person name="Schmutz J."/>
            <person name="Toulza E."/>
            <person name="Wyss T."/>
            <person name="Zelensky A."/>
            <person name="Zhou K."/>
            <person name="Armbrust E.V."/>
            <person name="Bhattacharya D."/>
            <person name="Goodenough U.W."/>
            <person name="Van de Peer Y."/>
            <person name="Grigoriev I.V."/>
        </authorList>
    </citation>
    <scope>NUCLEOTIDE SEQUENCE [LARGE SCALE GENOMIC DNA]</scope>
    <source>
        <strain evidence="6">RCC299 / NOUM17</strain>
    </source>
</reference>
<dbReference type="EMBL" id="CP001323">
    <property type="protein sequence ID" value="ACO60736.1"/>
    <property type="molecule type" value="Genomic_DNA"/>
</dbReference>
<organism evidence="5 6">
    <name type="scientific">Micromonas commoda (strain RCC299 / NOUM17 / CCMP2709)</name>
    <name type="common">Picoplanktonic green alga</name>
    <dbReference type="NCBI Taxonomy" id="296587"/>
    <lineage>
        <taxon>Eukaryota</taxon>
        <taxon>Viridiplantae</taxon>
        <taxon>Chlorophyta</taxon>
        <taxon>Mamiellophyceae</taxon>
        <taxon>Mamiellales</taxon>
        <taxon>Mamiellaceae</taxon>
        <taxon>Micromonas</taxon>
    </lineage>
</organism>
<evidence type="ECO:0000256" key="1">
    <source>
        <dbReference type="PROSITE-ProRule" id="PRU00176"/>
    </source>
</evidence>
<dbReference type="Gene3D" id="3.40.50.150">
    <property type="entry name" value="Vaccinia Virus protein VP39"/>
    <property type="match status" value="1"/>
</dbReference>
<dbReference type="GeneID" id="8241155"/>
<dbReference type="Proteomes" id="UP000002009">
    <property type="component" value="Chromosome 2"/>
</dbReference>
<sequence>MSTRCETVVGTAADDGASVRASGAARDDSGERYVYVGNLDFFDDPDDVRRYLAAALARATPASPVPSSIAVPGWGSGPRVDQRKRRDEGKLNRGFAVLEFADADAGRAAAAALDGADVNGRALRSSPGVTVKKNDGGDPSDDDDNGGEDEAAALARAERRAHNRRQRRRRKQRDAAALEERLERLMRTHPLWGTDDRAAGEARRFVEADSSDDRYDRYDDDDDDDGWWDDETWREGWGSLYSVWASKDDATGLGFIDWAKCPPAADPAGSNKRGGAARGTRKRLQVESFRAVVSAAATTLGLGPGGSKRRPTIVDFGCGTGNLLLPLAAQHPEADFVGLDLNPRSIDLLSARARDAGLANVAARVGLIEEYEGRCDLALALHVCGSGTDAVLLQAQARGAAFVVAPCCIGKLRDGGLKSVAGMKNAISTADGDGDGNGDGDGDGDWRDDTLVVRPGGGMPHLTVIHPRSRWMRGEVQRPAYMDLAAAADWSGHAGVDAMEAFTGELGRLPRAAKAAVELDRGAAAAEAGYGVRMMKMLHPGAGLKNDVIVGFPRGADPLREHVFGPDASF</sequence>
<feature type="compositionally biased region" description="Acidic residues" evidence="3">
    <location>
        <begin position="138"/>
        <end position="148"/>
    </location>
</feature>
<evidence type="ECO:0000313" key="6">
    <source>
        <dbReference type="Proteomes" id="UP000002009"/>
    </source>
</evidence>
<dbReference type="CDD" id="cd02440">
    <property type="entry name" value="AdoMet_MTases"/>
    <property type="match status" value="1"/>
</dbReference>
<dbReference type="Pfam" id="PF13679">
    <property type="entry name" value="Methyltransf_32"/>
    <property type="match status" value="1"/>
</dbReference>
<keyword evidence="6" id="KW-1185">Reference proteome</keyword>
<dbReference type="SUPFAM" id="SSF54928">
    <property type="entry name" value="RNA-binding domain, RBD"/>
    <property type="match status" value="1"/>
</dbReference>
<dbReference type="InterPro" id="IPR012677">
    <property type="entry name" value="Nucleotide-bd_a/b_plait_sf"/>
</dbReference>
<dbReference type="GO" id="GO:0005737">
    <property type="term" value="C:cytoplasm"/>
    <property type="evidence" value="ECO:0007669"/>
    <property type="project" value="TreeGrafter"/>
</dbReference>
<feature type="region of interest" description="Disordered" evidence="3">
    <location>
        <begin position="120"/>
        <end position="148"/>
    </location>
</feature>
<dbReference type="Gene3D" id="3.30.70.330">
    <property type="match status" value="1"/>
</dbReference>
<name>C1E009_MICCC</name>
<keyword evidence="2" id="KW-0175">Coiled coil</keyword>
<feature type="region of interest" description="Disordered" evidence="3">
    <location>
        <begin position="428"/>
        <end position="447"/>
    </location>
</feature>
<feature type="domain" description="RRM" evidence="4">
    <location>
        <begin position="32"/>
        <end position="130"/>
    </location>
</feature>
<dbReference type="eggNOG" id="ENOG502QUFE">
    <property type="taxonomic scope" value="Eukaryota"/>
</dbReference>
<feature type="compositionally biased region" description="Low complexity" evidence="3">
    <location>
        <begin position="62"/>
        <end position="72"/>
    </location>
</feature>
<evidence type="ECO:0000259" key="4">
    <source>
        <dbReference type="PROSITE" id="PS50102"/>
    </source>
</evidence>
<dbReference type="PROSITE" id="PS50102">
    <property type="entry name" value="RRM"/>
    <property type="match status" value="1"/>
</dbReference>
<dbReference type="KEGG" id="mis:MICPUN_56352"/>
<dbReference type="PANTHER" id="PTHR13369">
    <property type="match status" value="1"/>
</dbReference>
<proteinExistence type="predicted"/>
<keyword evidence="1" id="KW-0694">RNA-binding</keyword>
<evidence type="ECO:0000313" key="5">
    <source>
        <dbReference type="EMBL" id="ACO60736.1"/>
    </source>
</evidence>
<protein>
    <recommendedName>
        <fullName evidence="4">RRM domain-containing protein</fullName>
    </recommendedName>
</protein>
<feature type="coiled-coil region" evidence="2">
    <location>
        <begin position="154"/>
        <end position="188"/>
    </location>
</feature>
<feature type="compositionally biased region" description="Acidic residues" evidence="3">
    <location>
        <begin position="432"/>
        <end position="443"/>
    </location>
</feature>
<evidence type="ECO:0000256" key="2">
    <source>
        <dbReference type="SAM" id="Coils"/>
    </source>
</evidence>
<dbReference type="InterPro" id="IPR025714">
    <property type="entry name" value="Methyltranfer_dom"/>
</dbReference>
<feature type="region of interest" description="Disordered" evidence="3">
    <location>
        <begin position="1"/>
        <end position="24"/>
    </location>
</feature>
<dbReference type="SUPFAM" id="SSF53335">
    <property type="entry name" value="S-adenosyl-L-methionine-dependent methyltransferases"/>
    <property type="match status" value="1"/>
</dbReference>
<gene>
    <name evidence="5" type="ORF">MICPUN_56352</name>
</gene>
<dbReference type="InterPro" id="IPR035979">
    <property type="entry name" value="RBD_domain_sf"/>
</dbReference>
<accession>C1E009</accession>
<dbReference type="InterPro" id="IPR029063">
    <property type="entry name" value="SAM-dependent_MTases_sf"/>
</dbReference>
<dbReference type="STRING" id="296587.C1E009"/>
<feature type="region of interest" description="Disordered" evidence="3">
    <location>
        <begin position="62"/>
        <end position="88"/>
    </location>
</feature>
<dbReference type="PANTHER" id="PTHR13369:SF0">
    <property type="entry name" value="GLUTATHIONE S-TRANSFERASE C-TERMINAL DOMAIN-CONTAINING PROTEIN"/>
    <property type="match status" value="1"/>
</dbReference>
<dbReference type="InParanoid" id="C1E009"/>